<reference evidence="13" key="2">
    <citation type="submission" date="2021-09" db="EMBL/GenBank/DDBJ databases">
        <authorList>
            <person name="Gilroy R."/>
        </authorList>
    </citation>
    <scope>NUCLEOTIDE SEQUENCE</scope>
    <source>
        <strain evidence="13">6019</strain>
    </source>
</reference>
<keyword evidence="8" id="KW-0010">Activator</keyword>
<evidence type="ECO:0000256" key="5">
    <source>
        <dbReference type="ARBA" id="ARBA00022491"/>
    </source>
</evidence>
<keyword evidence="6" id="KW-0805">Transcription regulation</keyword>
<dbReference type="AlphaFoldDB" id="A0A921B566"/>
<organism evidence="13 14">
    <name type="scientific">Aliicoccus persicus</name>
    <dbReference type="NCBI Taxonomy" id="930138"/>
    <lineage>
        <taxon>Bacteria</taxon>
        <taxon>Bacillati</taxon>
        <taxon>Bacillota</taxon>
        <taxon>Bacilli</taxon>
        <taxon>Bacillales</taxon>
        <taxon>Staphylococcaceae</taxon>
        <taxon>Aliicoccus</taxon>
    </lineage>
</organism>
<dbReference type="InterPro" id="IPR038157">
    <property type="entry name" value="FeoA_core_dom"/>
</dbReference>
<comment type="caution">
    <text evidence="13">The sequence shown here is derived from an EMBL/GenBank/DDBJ whole genome shotgun (WGS) entry which is preliminary data.</text>
</comment>
<evidence type="ECO:0000256" key="4">
    <source>
        <dbReference type="ARBA" id="ARBA00022490"/>
    </source>
</evidence>
<dbReference type="PANTHER" id="PTHR33238">
    <property type="entry name" value="IRON (METAL) DEPENDENT REPRESSOR, DTXR FAMILY"/>
    <property type="match status" value="1"/>
</dbReference>
<dbReference type="InterPro" id="IPR050536">
    <property type="entry name" value="DtxR_MntR_Metal-Reg"/>
</dbReference>
<dbReference type="SUPFAM" id="SSF46785">
    <property type="entry name" value="Winged helix' DNA-binding domain"/>
    <property type="match status" value="1"/>
</dbReference>
<dbReference type="Gene3D" id="2.30.30.90">
    <property type="match status" value="1"/>
</dbReference>
<dbReference type="GO" id="GO:0003677">
    <property type="term" value="F:DNA binding"/>
    <property type="evidence" value="ECO:0007669"/>
    <property type="project" value="UniProtKB-KW"/>
</dbReference>
<name>A0A921B566_9STAP</name>
<dbReference type="GO" id="GO:0005737">
    <property type="term" value="C:cytoplasm"/>
    <property type="evidence" value="ECO:0007669"/>
    <property type="project" value="UniProtKB-SubCell"/>
</dbReference>
<keyword evidence="7" id="KW-0238">DNA-binding</keyword>
<dbReference type="Gene3D" id="1.10.10.10">
    <property type="entry name" value="Winged helix-like DNA-binding domain superfamily/Winged helix DNA-binding domain"/>
    <property type="match status" value="1"/>
</dbReference>
<keyword evidence="5" id="KW-0678">Repressor</keyword>
<comment type="similarity">
    <text evidence="2">Belongs to the DtxR/MntR family.</text>
</comment>
<proteinExistence type="inferred from homology"/>
<dbReference type="InterPro" id="IPR036388">
    <property type="entry name" value="WH-like_DNA-bd_sf"/>
</dbReference>
<reference evidence="13" key="1">
    <citation type="journal article" date="2021" name="PeerJ">
        <title>Extensive microbial diversity within the chicken gut microbiome revealed by metagenomics and culture.</title>
        <authorList>
            <person name="Gilroy R."/>
            <person name="Ravi A."/>
            <person name="Getino M."/>
            <person name="Pursley I."/>
            <person name="Horton D.L."/>
            <person name="Alikhan N.F."/>
            <person name="Baker D."/>
            <person name="Gharbi K."/>
            <person name="Hall N."/>
            <person name="Watson M."/>
            <person name="Adriaenssens E.M."/>
            <person name="Foster-Nyarko E."/>
            <person name="Jarju S."/>
            <person name="Secka A."/>
            <person name="Antonio M."/>
            <person name="Oren A."/>
            <person name="Chaudhuri R.R."/>
            <person name="La Ragione R."/>
            <person name="Hildebrand F."/>
            <person name="Pallen M.J."/>
        </authorList>
    </citation>
    <scope>NUCLEOTIDE SEQUENCE</scope>
    <source>
        <strain evidence="13">6019</strain>
    </source>
</reference>
<accession>A0A921B566</accession>
<gene>
    <name evidence="13" type="ORF">K8V35_02450</name>
</gene>
<evidence type="ECO:0000313" key="14">
    <source>
        <dbReference type="Proteomes" id="UP000763505"/>
    </source>
</evidence>
<protein>
    <recommendedName>
        <fullName evidence="11">Manganese transport regulator</fullName>
    </recommendedName>
</protein>
<dbReference type="SUPFAM" id="SSF47979">
    <property type="entry name" value="Iron-dependent repressor protein, dimerization domain"/>
    <property type="match status" value="1"/>
</dbReference>
<evidence type="ECO:0000256" key="10">
    <source>
        <dbReference type="ARBA" id="ARBA00023211"/>
    </source>
</evidence>
<keyword evidence="4" id="KW-0963">Cytoplasm</keyword>
<dbReference type="GO" id="GO:0046983">
    <property type="term" value="F:protein dimerization activity"/>
    <property type="evidence" value="ECO:0007669"/>
    <property type="project" value="InterPro"/>
</dbReference>
<dbReference type="InterPro" id="IPR022687">
    <property type="entry name" value="HTH_DTXR"/>
</dbReference>
<sequence length="217" mass="24798">MSATQEDYIKVLFELGGKSRNVSNKSVAERLELSPPTVTEMMNILVTAGYVEYVKYKGASLTDSGTRYAKHIIRKHRLWEVFLVEKLGISIDAVHREAELLEHVTGDDVADKLEVFLDYPKFCPHGGAIDFDEMDRQETELETLSEVEVGRTVKISRIIDEEKLLMFFKTQKCDIGDIIVVEDIDEQIDLITTYNITKEQRLQLSLSISKYLFVETA</sequence>
<evidence type="ECO:0000259" key="12">
    <source>
        <dbReference type="PROSITE" id="PS50944"/>
    </source>
</evidence>
<evidence type="ECO:0000256" key="9">
    <source>
        <dbReference type="ARBA" id="ARBA00023163"/>
    </source>
</evidence>
<dbReference type="InterPro" id="IPR001367">
    <property type="entry name" value="Fe_dep_repressor"/>
</dbReference>
<comment type="subunit">
    <text evidence="3">Homodimer.</text>
</comment>
<dbReference type="EMBL" id="DYYI01000022">
    <property type="protein sequence ID" value="HJE19195.1"/>
    <property type="molecule type" value="Genomic_DNA"/>
</dbReference>
<keyword evidence="9" id="KW-0804">Transcription</keyword>
<dbReference type="PROSITE" id="PS50944">
    <property type="entry name" value="HTH_DTXR"/>
    <property type="match status" value="1"/>
</dbReference>
<feature type="domain" description="HTH dtxR-type" evidence="12">
    <location>
        <begin position="1"/>
        <end position="62"/>
    </location>
</feature>
<evidence type="ECO:0000256" key="1">
    <source>
        <dbReference type="ARBA" id="ARBA00004496"/>
    </source>
</evidence>
<evidence type="ECO:0000256" key="8">
    <source>
        <dbReference type="ARBA" id="ARBA00023159"/>
    </source>
</evidence>
<comment type="subcellular location">
    <subcellularLocation>
        <location evidence="1">Cytoplasm</location>
    </subcellularLocation>
</comment>
<dbReference type="InterPro" id="IPR036390">
    <property type="entry name" value="WH_DNA-bd_sf"/>
</dbReference>
<dbReference type="InterPro" id="IPR022689">
    <property type="entry name" value="Iron_dep_repressor"/>
</dbReference>
<dbReference type="SMART" id="SM00529">
    <property type="entry name" value="HTH_DTXR"/>
    <property type="match status" value="1"/>
</dbReference>
<dbReference type="PANTHER" id="PTHR33238:SF11">
    <property type="entry name" value="TRANSCRIPTIONAL REGULATOR MNTR"/>
    <property type="match status" value="1"/>
</dbReference>
<dbReference type="InterPro" id="IPR036421">
    <property type="entry name" value="Fe_dep_repressor_sf"/>
</dbReference>
<evidence type="ECO:0000313" key="13">
    <source>
        <dbReference type="EMBL" id="HJE19195.1"/>
    </source>
</evidence>
<keyword evidence="10" id="KW-0464">Manganese</keyword>
<evidence type="ECO:0000256" key="7">
    <source>
        <dbReference type="ARBA" id="ARBA00023125"/>
    </source>
</evidence>
<evidence type="ECO:0000256" key="2">
    <source>
        <dbReference type="ARBA" id="ARBA00007871"/>
    </source>
</evidence>
<evidence type="ECO:0000256" key="3">
    <source>
        <dbReference type="ARBA" id="ARBA00011738"/>
    </source>
</evidence>
<evidence type="ECO:0000256" key="11">
    <source>
        <dbReference type="ARBA" id="ARBA00032593"/>
    </source>
</evidence>
<dbReference type="Pfam" id="PF01325">
    <property type="entry name" value="Fe_dep_repress"/>
    <property type="match status" value="1"/>
</dbReference>
<evidence type="ECO:0000256" key="6">
    <source>
        <dbReference type="ARBA" id="ARBA00023015"/>
    </source>
</evidence>
<dbReference type="Proteomes" id="UP000763505">
    <property type="component" value="Unassembled WGS sequence"/>
</dbReference>
<dbReference type="Pfam" id="PF02742">
    <property type="entry name" value="Fe_dep_repr_C"/>
    <property type="match status" value="1"/>
</dbReference>
<dbReference type="GO" id="GO:0003700">
    <property type="term" value="F:DNA-binding transcription factor activity"/>
    <property type="evidence" value="ECO:0007669"/>
    <property type="project" value="InterPro"/>
</dbReference>
<dbReference type="Gene3D" id="1.10.60.10">
    <property type="entry name" value="Iron dependent repressor, metal binding and dimerisation domain"/>
    <property type="match status" value="1"/>
</dbReference>
<dbReference type="GO" id="GO:0046914">
    <property type="term" value="F:transition metal ion binding"/>
    <property type="evidence" value="ECO:0007669"/>
    <property type="project" value="InterPro"/>
</dbReference>